<reference evidence="3" key="1">
    <citation type="submission" date="2018-10" db="EMBL/GenBank/DDBJ databases">
        <title>Schaedlerella arabinophila gen. nov. sp. nov., isolated from the mouse intestinal tract and comparative analysis with the genome of the closely related altered Schaedler flora strain ASF502.</title>
        <authorList>
            <person name="Miyake S."/>
            <person name="Soh M."/>
            <person name="Seedorf H."/>
        </authorList>
    </citation>
    <scope>NUCLEOTIDE SEQUENCE [LARGE SCALE GENOMIC DNA]</scope>
    <source>
        <strain evidence="3">DSM 106076</strain>
    </source>
</reference>
<keyword evidence="2" id="KW-0812">Transmembrane</keyword>
<proteinExistence type="predicted"/>
<dbReference type="AlphaFoldDB" id="A0A3R8JT63"/>
<feature type="transmembrane region" description="Helical" evidence="2">
    <location>
        <begin position="61"/>
        <end position="81"/>
    </location>
</feature>
<sequence>MDMKFDPVTGERIQEDGAAQQEQAASSAAAQGTGDPGQSQQAYFYQQFGDAGQPKKKKRGVIFAVLAILLVLAAGAAVWAMKSGIFSSNSAKVIEAFTNTVSDMDYLAGAFKFGDILLANESTVAFHSDSQDFDMELQFLYGKPRKQMLGSLDVSGYMDVDFQAELTEEQLMVQVPSVTDYIFTYHYKEPKNGYLKDYYGDSLDDIDELLEALYSSGSQAEPDLDLAKTIAEECGKLEFEKTDSEEFEVDQEKRKCTAISTTVTRESLQKIFDEFEDSVMDSIMESGYGYYGYMEYYFDDMEESISEMEDVDLTFFIYKKKLACIRAEIQEEEAELRFLGGDTRMQNMQFMIDGEEMLRIEGDIVDSTEVKKVFSEGEETARLEYNRKTGDLDISADGGRTVISGNVFLDKDSFEATLDKIMLDGQFADMTFGMTIKKGASFQEFDGNEFDLGEASIEDIQSLFMELNEL</sequence>
<feature type="compositionally biased region" description="Low complexity" evidence="1">
    <location>
        <begin position="16"/>
        <end position="32"/>
    </location>
</feature>
<evidence type="ECO:0000256" key="1">
    <source>
        <dbReference type="SAM" id="MobiDB-lite"/>
    </source>
</evidence>
<dbReference type="EMBL" id="RHJS01000002">
    <property type="protein sequence ID" value="RRK34360.1"/>
    <property type="molecule type" value="Genomic_DNA"/>
</dbReference>
<evidence type="ECO:0000313" key="4">
    <source>
        <dbReference type="Proteomes" id="UP000274920"/>
    </source>
</evidence>
<gene>
    <name evidence="3" type="ORF">EBB54_25775</name>
</gene>
<dbReference type="RefSeq" id="WP_125129499.1">
    <property type="nucleotide sequence ID" value="NZ_RHJS01000002.1"/>
</dbReference>
<keyword evidence="4" id="KW-1185">Reference proteome</keyword>
<organism evidence="3 4">
    <name type="scientific">Schaedlerella arabinosiphila</name>
    <dbReference type="NCBI Taxonomy" id="2044587"/>
    <lineage>
        <taxon>Bacteria</taxon>
        <taxon>Bacillati</taxon>
        <taxon>Bacillota</taxon>
        <taxon>Clostridia</taxon>
        <taxon>Lachnospirales</taxon>
        <taxon>Lachnospiraceae</taxon>
        <taxon>Schaedlerella</taxon>
    </lineage>
</organism>
<feature type="region of interest" description="Disordered" evidence="1">
    <location>
        <begin position="1"/>
        <end position="38"/>
    </location>
</feature>
<keyword evidence="2" id="KW-1133">Transmembrane helix</keyword>
<protein>
    <submittedName>
        <fullName evidence="3">Uncharacterized protein</fullName>
    </submittedName>
</protein>
<evidence type="ECO:0000256" key="2">
    <source>
        <dbReference type="SAM" id="Phobius"/>
    </source>
</evidence>
<accession>A0A3R8JT63</accession>
<evidence type="ECO:0000313" key="3">
    <source>
        <dbReference type="EMBL" id="RRK34360.1"/>
    </source>
</evidence>
<comment type="caution">
    <text evidence="3">The sequence shown here is derived from an EMBL/GenBank/DDBJ whole genome shotgun (WGS) entry which is preliminary data.</text>
</comment>
<keyword evidence="2" id="KW-0472">Membrane</keyword>
<dbReference type="Proteomes" id="UP000274920">
    <property type="component" value="Unassembled WGS sequence"/>
</dbReference>
<name>A0A3R8JT63_9FIRM</name>